<sequence>MPAFFNYSIVGLKTMQYAKSLLKSGIKDYTCGNYHGGSECCTGGRDVNTAPATTTAVGKRRSRRGGSPRFPRTLFIEHS</sequence>
<organism evidence="2 3">
    <name type="scientific">Parelaphostrongylus tenuis</name>
    <name type="common">Meningeal worm</name>
    <dbReference type="NCBI Taxonomy" id="148309"/>
    <lineage>
        <taxon>Eukaryota</taxon>
        <taxon>Metazoa</taxon>
        <taxon>Ecdysozoa</taxon>
        <taxon>Nematoda</taxon>
        <taxon>Chromadorea</taxon>
        <taxon>Rhabditida</taxon>
        <taxon>Rhabditina</taxon>
        <taxon>Rhabditomorpha</taxon>
        <taxon>Strongyloidea</taxon>
        <taxon>Metastrongylidae</taxon>
        <taxon>Parelaphostrongylus</taxon>
    </lineage>
</organism>
<gene>
    <name evidence="2" type="ORF">KIN20_038366</name>
</gene>
<dbReference type="AlphaFoldDB" id="A0AAD5WMH4"/>
<protein>
    <submittedName>
        <fullName evidence="2">Uncharacterized protein</fullName>
    </submittedName>
</protein>
<name>A0AAD5WMH4_PARTN</name>
<keyword evidence="3" id="KW-1185">Reference proteome</keyword>
<accession>A0AAD5WMH4</accession>
<feature type="region of interest" description="Disordered" evidence="1">
    <location>
        <begin position="51"/>
        <end position="79"/>
    </location>
</feature>
<comment type="caution">
    <text evidence="2">The sequence shown here is derived from an EMBL/GenBank/DDBJ whole genome shotgun (WGS) entry which is preliminary data.</text>
</comment>
<evidence type="ECO:0000256" key="1">
    <source>
        <dbReference type="SAM" id="MobiDB-lite"/>
    </source>
</evidence>
<dbReference type="EMBL" id="JAHQIW010007507">
    <property type="protein sequence ID" value="KAJ1375111.1"/>
    <property type="molecule type" value="Genomic_DNA"/>
</dbReference>
<dbReference type="Proteomes" id="UP001196413">
    <property type="component" value="Unassembled WGS sequence"/>
</dbReference>
<proteinExistence type="predicted"/>
<evidence type="ECO:0000313" key="3">
    <source>
        <dbReference type="Proteomes" id="UP001196413"/>
    </source>
</evidence>
<evidence type="ECO:0000313" key="2">
    <source>
        <dbReference type="EMBL" id="KAJ1375111.1"/>
    </source>
</evidence>
<reference evidence="2" key="1">
    <citation type="submission" date="2021-06" db="EMBL/GenBank/DDBJ databases">
        <title>Parelaphostrongylus tenuis whole genome reference sequence.</title>
        <authorList>
            <person name="Garwood T.J."/>
            <person name="Larsen P.A."/>
            <person name="Fountain-Jones N.M."/>
            <person name="Garbe J.R."/>
            <person name="Macchietto M.G."/>
            <person name="Kania S.A."/>
            <person name="Gerhold R.W."/>
            <person name="Richards J.E."/>
            <person name="Wolf T.M."/>
        </authorList>
    </citation>
    <scope>NUCLEOTIDE SEQUENCE</scope>
    <source>
        <strain evidence="2">MNPRO001-30</strain>
        <tissue evidence="2">Meninges</tissue>
    </source>
</reference>